<proteinExistence type="predicted"/>
<keyword evidence="2" id="KW-1185">Reference proteome</keyword>
<dbReference type="AlphaFoldDB" id="A0AAV6I2G2"/>
<sequence>MTITGTRKTFVMVVAMADIKMGTVTVISEVNIEALREATEKVVRWCTKIWVWKHIPRLVTWLQVARLQYTLPISDTDACLK</sequence>
<organism evidence="1 2">
    <name type="scientific">Rhododendron griersonianum</name>
    <dbReference type="NCBI Taxonomy" id="479676"/>
    <lineage>
        <taxon>Eukaryota</taxon>
        <taxon>Viridiplantae</taxon>
        <taxon>Streptophyta</taxon>
        <taxon>Embryophyta</taxon>
        <taxon>Tracheophyta</taxon>
        <taxon>Spermatophyta</taxon>
        <taxon>Magnoliopsida</taxon>
        <taxon>eudicotyledons</taxon>
        <taxon>Gunneridae</taxon>
        <taxon>Pentapetalae</taxon>
        <taxon>asterids</taxon>
        <taxon>Ericales</taxon>
        <taxon>Ericaceae</taxon>
        <taxon>Ericoideae</taxon>
        <taxon>Rhodoreae</taxon>
        <taxon>Rhododendron</taxon>
    </lineage>
</organism>
<comment type="caution">
    <text evidence="1">The sequence shown here is derived from an EMBL/GenBank/DDBJ whole genome shotgun (WGS) entry which is preliminary data.</text>
</comment>
<dbReference type="EMBL" id="JACTNZ010000012">
    <property type="protein sequence ID" value="KAG5521965.1"/>
    <property type="molecule type" value="Genomic_DNA"/>
</dbReference>
<protein>
    <submittedName>
        <fullName evidence="1">Uncharacterized protein</fullName>
    </submittedName>
</protein>
<reference evidence="1" key="1">
    <citation type="submission" date="2020-08" db="EMBL/GenBank/DDBJ databases">
        <title>Plant Genome Project.</title>
        <authorList>
            <person name="Zhang R.-G."/>
        </authorList>
    </citation>
    <scope>NUCLEOTIDE SEQUENCE</scope>
    <source>
        <strain evidence="1">WSP0</strain>
        <tissue evidence="1">Leaf</tissue>
    </source>
</reference>
<evidence type="ECO:0000313" key="2">
    <source>
        <dbReference type="Proteomes" id="UP000823749"/>
    </source>
</evidence>
<dbReference type="Proteomes" id="UP000823749">
    <property type="component" value="Chromosome 12"/>
</dbReference>
<name>A0AAV6I2G2_9ERIC</name>
<gene>
    <name evidence="1" type="ORF">RHGRI_034249</name>
</gene>
<accession>A0AAV6I2G2</accession>
<evidence type="ECO:0000313" key="1">
    <source>
        <dbReference type="EMBL" id="KAG5521965.1"/>
    </source>
</evidence>